<reference evidence="1" key="1">
    <citation type="submission" date="2024-01" db="EMBL/GenBank/DDBJ databases">
        <authorList>
            <person name="Webb A."/>
        </authorList>
    </citation>
    <scope>NUCLEOTIDE SEQUENCE</scope>
    <source>
        <strain evidence="1">Pm1</strain>
    </source>
</reference>
<sequence>MRVQATRVLNELYAATKHSTDVEVLAYSSGAATDAMDTKSDAVERELVPIASSVAERTQLLNTMVPLYDAFIDRVYRTMANPVQLMFPQSSKFHTSPPSRSDMQTLSRADFLAAGASWPRPRAAGRRASAGAENC</sequence>
<organism evidence="1 2">
    <name type="scientific">Peronospora matthiolae</name>
    <dbReference type="NCBI Taxonomy" id="2874970"/>
    <lineage>
        <taxon>Eukaryota</taxon>
        <taxon>Sar</taxon>
        <taxon>Stramenopiles</taxon>
        <taxon>Oomycota</taxon>
        <taxon>Peronosporomycetes</taxon>
        <taxon>Peronosporales</taxon>
        <taxon>Peronosporaceae</taxon>
        <taxon>Peronospora</taxon>
    </lineage>
</organism>
<gene>
    <name evidence="1" type="ORF">PM001_LOCUS4267</name>
</gene>
<dbReference type="Proteomes" id="UP001162060">
    <property type="component" value="Unassembled WGS sequence"/>
</dbReference>
<evidence type="ECO:0000313" key="1">
    <source>
        <dbReference type="EMBL" id="CAK7910952.1"/>
    </source>
</evidence>
<proteinExistence type="predicted"/>
<dbReference type="EMBL" id="CAKLBY020000036">
    <property type="protein sequence ID" value="CAK7910952.1"/>
    <property type="molecule type" value="Genomic_DNA"/>
</dbReference>
<evidence type="ECO:0000313" key="2">
    <source>
        <dbReference type="Proteomes" id="UP001162060"/>
    </source>
</evidence>
<accession>A0AAV1TCG3</accession>
<protein>
    <submittedName>
        <fullName evidence="1">Uncharacterized protein</fullName>
    </submittedName>
</protein>
<comment type="caution">
    <text evidence="1">The sequence shown here is derived from an EMBL/GenBank/DDBJ whole genome shotgun (WGS) entry which is preliminary data.</text>
</comment>
<dbReference type="AlphaFoldDB" id="A0AAV1TCG3"/>
<name>A0AAV1TCG3_9STRA</name>